<feature type="transmembrane region" description="Helical" evidence="1">
    <location>
        <begin position="113"/>
        <end position="136"/>
    </location>
</feature>
<sequence length="387" mass="44198">MKNKAKRKMFRKRAKKDRKIYRYDGYAAAAAILLVSGVILLVCAACNDRMAQWYSTHVYFFLVSFLGRVSALFPFSTAEILLYILLALLFISTVHMIGRMLTGGKKGVLFYRWFSRVFLAAGILLFLYVTCCGINYHRGSFSDEAGIDIREYSTEELEEVCLWLTKEVNIRADKVPRDTEGRLQLEAEEKKSTALRAAEKESVKAMKNLSGTFSCLRGYYPRPKGLLVSEILSYQGLTGMYIPFTIEAGYNADMLAYNIPFTLCHELSHLRGFMQEQEANFIAFLACTESQDMVFQYSGYLSGWLYCMNTLYEVSPQKWQEVRGELAEDAEADLAANNIFWNTYDGTVAEVANKVNDTYLKVNGQAEGVYSYDRMVDLIVAYFYERL</sequence>
<evidence type="ECO:0000313" key="3">
    <source>
        <dbReference type="Proteomes" id="UP001652394"/>
    </source>
</evidence>
<keyword evidence="3" id="KW-1185">Reference proteome</keyword>
<evidence type="ECO:0000313" key="2">
    <source>
        <dbReference type="EMBL" id="MCU6748129.1"/>
    </source>
</evidence>
<dbReference type="EMBL" id="JAOQJX010000016">
    <property type="protein sequence ID" value="MCU6748129.1"/>
    <property type="molecule type" value="Genomic_DNA"/>
</dbReference>
<dbReference type="InterPro" id="IPR024294">
    <property type="entry name" value="DUF3810"/>
</dbReference>
<keyword evidence="1" id="KW-0472">Membrane</keyword>
<gene>
    <name evidence="2" type="ORF">OCV51_10770</name>
</gene>
<comment type="caution">
    <text evidence="2">The sequence shown here is derived from an EMBL/GenBank/DDBJ whole genome shotgun (WGS) entry which is preliminary data.</text>
</comment>
<organism evidence="2 3">
    <name type="scientific">Faecalicatena acetigenes</name>
    <dbReference type="NCBI Taxonomy" id="2981790"/>
    <lineage>
        <taxon>Bacteria</taxon>
        <taxon>Bacillati</taxon>
        <taxon>Bacillota</taxon>
        <taxon>Clostridia</taxon>
        <taxon>Lachnospirales</taxon>
        <taxon>Lachnospiraceae</taxon>
        <taxon>Faecalicatena</taxon>
    </lineage>
</organism>
<proteinExistence type="predicted"/>
<dbReference type="Proteomes" id="UP001652394">
    <property type="component" value="Unassembled WGS sequence"/>
</dbReference>
<keyword evidence="1" id="KW-1133">Transmembrane helix</keyword>
<accession>A0ABT2TCX7</accession>
<feature type="transmembrane region" description="Helical" evidence="1">
    <location>
        <begin position="80"/>
        <end position="101"/>
    </location>
</feature>
<dbReference type="Pfam" id="PF12725">
    <property type="entry name" value="DUF3810"/>
    <property type="match status" value="1"/>
</dbReference>
<feature type="transmembrane region" description="Helical" evidence="1">
    <location>
        <begin position="54"/>
        <end position="73"/>
    </location>
</feature>
<dbReference type="RefSeq" id="WP_267304198.1">
    <property type="nucleotide sequence ID" value="NZ_JAOQJX010000016.1"/>
</dbReference>
<protein>
    <submittedName>
        <fullName evidence="2">DUF3810 domain-containing protein</fullName>
    </submittedName>
</protein>
<reference evidence="2 3" key="1">
    <citation type="journal article" date="2021" name="ISME Commun">
        <title>Automated analysis of genomic sequences facilitates high-throughput and comprehensive description of bacteria.</title>
        <authorList>
            <person name="Hitch T.C.A."/>
        </authorList>
    </citation>
    <scope>NUCLEOTIDE SEQUENCE [LARGE SCALE GENOMIC DNA]</scope>
    <source>
        <strain evidence="2 3">H2_18</strain>
    </source>
</reference>
<evidence type="ECO:0000256" key="1">
    <source>
        <dbReference type="SAM" id="Phobius"/>
    </source>
</evidence>
<name>A0ABT2TCX7_9FIRM</name>
<keyword evidence="1" id="KW-0812">Transmembrane</keyword>